<dbReference type="InterPro" id="IPR003656">
    <property type="entry name" value="Znf_BED"/>
</dbReference>
<evidence type="ECO:0000256" key="4">
    <source>
        <dbReference type="SAM" id="MobiDB-lite"/>
    </source>
</evidence>
<feature type="region of interest" description="Disordered" evidence="4">
    <location>
        <begin position="1"/>
        <end position="42"/>
    </location>
</feature>
<dbReference type="PANTHER" id="PTHR34396:SF27">
    <property type="entry name" value="OS08G0208700 PROTEIN"/>
    <property type="match status" value="1"/>
</dbReference>
<evidence type="ECO:0000256" key="3">
    <source>
        <dbReference type="ARBA" id="ARBA00022833"/>
    </source>
</evidence>
<evidence type="ECO:0000256" key="1">
    <source>
        <dbReference type="ARBA" id="ARBA00022723"/>
    </source>
</evidence>
<keyword evidence="3" id="KW-0862">Zinc</keyword>
<dbReference type="Proteomes" id="UP001152523">
    <property type="component" value="Unassembled WGS sequence"/>
</dbReference>
<dbReference type="PANTHER" id="PTHR34396">
    <property type="entry name" value="OS03G0264950 PROTEIN-RELATED"/>
    <property type="match status" value="1"/>
</dbReference>
<sequence length="89" mass="9876">MDPMESESQGANECDDAQPTEVTHDSSELASTQPDGSKEIGTKRALTSYVWEHFEIIGKGEDKKLRASCKHCKKQYVVGSHKYGTSTLR</sequence>
<evidence type="ECO:0000313" key="7">
    <source>
        <dbReference type="Proteomes" id="UP001152523"/>
    </source>
</evidence>
<gene>
    <name evidence="6" type="ORF">CEPIT_LOCUS31105</name>
</gene>
<dbReference type="InterPro" id="IPR053031">
    <property type="entry name" value="Cuticle_assoc_protein"/>
</dbReference>
<feature type="non-terminal residue" evidence="6">
    <location>
        <position position="89"/>
    </location>
</feature>
<organism evidence="6 7">
    <name type="scientific">Cuscuta epithymum</name>
    <dbReference type="NCBI Taxonomy" id="186058"/>
    <lineage>
        <taxon>Eukaryota</taxon>
        <taxon>Viridiplantae</taxon>
        <taxon>Streptophyta</taxon>
        <taxon>Embryophyta</taxon>
        <taxon>Tracheophyta</taxon>
        <taxon>Spermatophyta</taxon>
        <taxon>Magnoliopsida</taxon>
        <taxon>eudicotyledons</taxon>
        <taxon>Gunneridae</taxon>
        <taxon>Pentapetalae</taxon>
        <taxon>asterids</taxon>
        <taxon>lamiids</taxon>
        <taxon>Solanales</taxon>
        <taxon>Convolvulaceae</taxon>
        <taxon>Cuscuteae</taxon>
        <taxon>Cuscuta</taxon>
        <taxon>Cuscuta subgen. Cuscuta</taxon>
    </lineage>
</organism>
<dbReference type="GO" id="GO:0005634">
    <property type="term" value="C:nucleus"/>
    <property type="evidence" value="ECO:0007669"/>
    <property type="project" value="TreeGrafter"/>
</dbReference>
<evidence type="ECO:0000313" key="6">
    <source>
        <dbReference type="EMBL" id="CAH9131036.1"/>
    </source>
</evidence>
<name>A0AAV0F6F2_9ASTE</name>
<feature type="compositionally biased region" description="Polar residues" evidence="4">
    <location>
        <begin position="1"/>
        <end position="11"/>
    </location>
</feature>
<dbReference type="AlphaFoldDB" id="A0AAV0F6F2"/>
<dbReference type="Pfam" id="PF02892">
    <property type="entry name" value="zf-BED"/>
    <property type="match status" value="1"/>
</dbReference>
<dbReference type="EMBL" id="CAMAPF010000964">
    <property type="protein sequence ID" value="CAH9131036.1"/>
    <property type="molecule type" value="Genomic_DNA"/>
</dbReference>
<proteinExistence type="predicted"/>
<keyword evidence="7" id="KW-1185">Reference proteome</keyword>
<comment type="caution">
    <text evidence="6">The sequence shown here is derived from an EMBL/GenBank/DDBJ whole genome shotgun (WGS) entry which is preliminary data.</text>
</comment>
<dbReference type="GO" id="GO:0006357">
    <property type="term" value="P:regulation of transcription by RNA polymerase II"/>
    <property type="evidence" value="ECO:0007669"/>
    <property type="project" value="TreeGrafter"/>
</dbReference>
<keyword evidence="1" id="KW-0479">Metal-binding</keyword>
<evidence type="ECO:0000256" key="2">
    <source>
        <dbReference type="ARBA" id="ARBA00022771"/>
    </source>
</evidence>
<reference evidence="6" key="1">
    <citation type="submission" date="2022-07" db="EMBL/GenBank/DDBJ databases">
        <authorList>
            <person name="Macas J."/>
            <person name="Novak P."/>
            <person name="Neumann P."/>
        </authorList>
    </citation>
    <scope>NUCLEOTIDE SEQUENCE</scope>
</reference>
<dbReference type="GO" id="GO:0008270">
    <property type="term" value="F:zinc ion binding"/>
    <property type="evidence" value="ECO:0007669"/>
    <property type="project" value="UniProtKB-KW"/>
</dbReference>
<dbReference type="GO" id="GO:1990837">
    <property type="term" value="F:sequence-specific double-stranded DNA binding"/>
    <property type="evidence" value="ECO:0007669"/>
    <property type="project" value="TreeGrafter"/>
</dbReference>
<feature type="domain" description="BED-type" evidence="5">
    <location>
        <begin position="49"/>
        <end position="89"/>
    </location>
</feature>
<evidence type="ECO:0000259" key="5">
    <source>
        <dbReference type="Pfam" id="PF02892"/>
    </source>
</evidence>
<protein>
    <recommendedName>
        <fullName evidence="5">BED-type domain-containing protein</fullName>
    </recommendedName>
</protein>
<accession>A0AAV0F6F2</accession>
<keyword evidence="2" id="KW-0863">Zinc-finger</keyword>